<dbReference type="Proteomes" id="UP000608522">
    <property type="component" value="Unassembled WGS sequence"/>
</dbReference>
<evidence type="ECO:0000313" key="1">
    <source>
        <dbReference type="EMBL" id="GHI77183.1"/>
    </source>
</evidence>
<sequence>MADTVVEFDQSAAGKERGACLLVLATGTLSTAHLPFCLNWLSANRPH</sequence>
<comment type="caution">
    <text evidence="1">The sequence shown here is derived from an EMBL/GenBank/DDBJ whole genome shotgun (WGS) entry which is preliminary data.</text>
</comment>
<proteinExistence type="predicted"/>
<dbReference type="EMBL" id="BNED01000005">
    <property type="protein sequence ID" value="GHI77183.1"/>
    <property type="molecule type" value="Genomic_DNA"/>
</dbReference>
<name>A0ABQ3T9U4_9ACTN</name>
<evidence type="ECO:0000313" key="2">
    <source>
        <dbReference type="Proteomes" id="UP000608522"/>
    </source>
</evidence>
<accession>A0ABQ3T9U4</accession>
<organism evidence="1 2">
    <name type="scientific">Streptomyces spororaveus</name>
    <dbReference type="NCBI Taxonomy" id="284039"/>
    <lineage>
        <taxon>Bacteria</taxon>
        <taxon>Bacillati</taxon>
        <taxon>Actinomycetota</taxon>
        <taxon>Actinomycetes</taxon>
        <taxon>Kitasatosporales</taxon>
        <taxon>Streptomycetaceae</taxon>
        <taxon>Streptomyces</taxon>
    </lineage>
</organism>
<reference evidence="2" key="1">
    <citation type="submission" date="2023-07" db="EMBL/GenBank/DDBJ databases">
        <title>Whole genome shotgun sequence of Streptomyces spororaveus NBRC 15456.</title>
        <authorList>
            <person name="Komaki H."/>
            <person name="Tamura T."/>
        </authorList>
    </citation>
    <scope>NUCLEOTIDE SEQUENCE [LARGE SCALE GENOMIC DNA]</scope>
    <source>
        <strain evidence="2">NBRC 15456</strain>
    </source>
</reference>
<dbReference type="RefSeq" id="WP_202199287.1">
    <property type="nucleotide sequence ID" value="NZ_BAAATO010000005.1"/>
</dbReference>
<keyword evidence="2" id="KW-1185">Reference proteome</keyword>
<gene>
    <name evidence="1" type="ORF">Sspor_27440</name>
</gene>
<protein>
    <submittedName>
        <fullName evidence="1">Uncharacterized protein</fullName>
    </submittedName>
</protein>